<dbReference type="AlphaFoldDB" id="A0A0E0N4B6"/>
<protein>
    <submittedName>
        <fullName evidence="1">Uncharacterized protein</fullName>
    </submittedName>
</protein>
<dbReference type="Gramene" id="ORUFI01G38950.1">
    <property type="protein sequence ID" value="ORUFI01G38950.1"/>
    <property type="gene ID" value="ORUFI01G38950"/>
</dbReference>
<keyword evidence="2" id="KW-1185">Reference proteome</keyword>
<reference evidence="1" key="2">
    <citation type="submission" date="2015-06" db="UniProtKB">
        <authorList>
            <consortium name="EnsemblPlants"/>
        </authorList>
    </citation>
    <scope>IDENTIFICATION</scope>
</reference>
<evidence type="ECO:0000313" key="2">
    <source>
        <dbReference type="Proteomes" id="UP000008022"/>
    </source>
</evidence>
<sequence>METVALRTPRLDVYSGQSLTTPSTSIARRTLAFRLCAIQAALLPLTEVLSASKELTWTQMATLKPREILRHKARHN</sequence>
<dbReference type="Proteomes" id="UP000008022">
    <property type="component" value="Unassembled WGS sequence"/>
</dbReference>
<dbReference type="HOGENOM" id="CLU_189439_0_0_1"/>
<dbReference type="EnsemblPlants" id="ORUFI01G38950.1">
    <property type="protein sequence ID" value="ORUFI01G38950.1"/>
    <property type="gene ID" value="ORUFI01G38950"/>
</dbReference>
<name>A0A0E0N4B6_ORYRU</name>
<reference evidence="2" key="1">
    <citation type="submission" date="2013-06" db="EMBL/GenBank/DDBJ databases">
        <authorList>
            <person name="Zhao Q."/>
        </authorList>
    </citation>
    <scope>NUCLEOTIDE SEQUENCE</scope>
    <source>
        <strain evidence="2">cv. W1943</strain>
    </source>
</reference>
<organism evidence="1 2">
    <name type="scientific">Oryza rufipogon</name>
    <name type="common">Brownbeard rice</name>
    <name type="synonym">Asian wild rice</name>
    <dbReference type="NCBI Taxonomy" id="4529"/>
    <lineage>
        <taxon>Eukaryota</taxon>
        <taxon>Viridiplantae</taxon>
        <taxon>Streptophyta</taxon>
        <taxon>Embryophyta</taxon>
        <taxon>Tracheophyta</taxon>
        <taxon>Spermatophyta</taxon>
        <taxon>Magnoliopsida</taxon>
        <taxon>Liliopsida</taxon>
        <taxon>Poales</taxon>
        <taxon>Poaceae</taxon>
        <taxon>BOP clade</taxon>
        <taxon>Oryzoideae</taxon>
        <taxon>Oryzeae</taxon>
        <taxon>Oryzinae</taxon>
        <taxon>Oryza</taxon>
    </lineage>
</organism>
<accession>A0A0E0N4B6</accession>
<evidence type="ECO:0000313" key="1">
    <source>
        <dbReference type="EnsemblPlants" id="ORUFI01G38950.1"/>
    </source>
</evidence>
<proteinExistence type="predicted"/>